<gene>
    <name evidence="3" type="ORF">FJZ47_09800</name>
</gene>
<protein>
    <submittedName>
        <fullName evidence="3">3-phenylpropionate/cinnamic acid dioxygenase subunit beta</fullName>
        <ecNumber evidence="3">1.14.12.19</ecNumber>
    </submittedName>
</protein>
<evidence type="ECO:0000313" key="3">
    <source>
        <dbReference type="EMBL" id="MBM3224082.1"/>
    </source>
</evidence>
<proteinExistence type="inferred from homology"/>
<dbReference type="CDD" id="cd00667">
    <property type="entry name" value="ring_hydroxylating_dioxygenases_beta"/>
    <property type="match status" value="1"/>
</dbReference>
<dbReference type="GO" id="GO:0008695">
    <property type="term" value="F:3-phenylpropionate dioxygenase activity"/>
    <property type="evidence" value="ECO:0007669"/>
    <property type="project" value="UniProtKB-EC"/>
</dbReference>
<dbReference type="PANTHER" id="PTHR41534">
    <property type="entry name" value="BLR3401 PROTEIN"/>
    <property type="match status" value="1"/>
</dbReference>
<keyword evidence="2 3" id="KW-0560">Oxidoreductase</keyword>
<accession>A0A938B0R8</accession>
<dbReference type="Pfam" id="PF00866">
    <property type="entry name" value="Ring_hydroxyl_B"/>
    <property type="match status" value="1"/>
</dbReference>
<organism evidence="3 4">
    <name type="scientific">Tectimicrobiota bacterium</name>
    <dbReference type="NCBI Taxonomy" id="2528274"/>
    <lineage>
        <taxon>Bacteria</taxon>
        <taxon>Pseudomonadati</taxon>
        <taxon>Nitrospinota/Tectimicrobiota group</taxon>
        <taxon>Candidatus Tectimicrobiota</taxon>
    </lineage>
</organism>
<dbReference type="SUPFAM" id="SSF54427">
    <property type="entry name" value="NTF2-like"/>
    <property type="match status" value="1"/>
</dbReference>
<sequence>MTDGSEAIARLLLKQQIEDFLYHEAELLDERRYEDWLALLAADVRYWMPMRRNVKFGELEREFTRAGQDINWFDEGKDTLTRRVQQILTGVHWAEEPLSRLCHMVSNVQLLHVTPSVMAPVEVTAKCRFLIYRNRVETETDLLVGKREDVLRRVNEQWLIAQRKVILDQNVLLTKNLTFFF</sequence>
<evidence type="ECO:0000313" key="4">
    <source>
        <dbReference type="Proteomes" id="UP000712673"/>
    </source>
</evidence>
<dbReference type="Gene3D" id="3.10.450.50">
    <property type="match status" value="1"/>
</dbReference>
<keyword evidence="3" id="KW-0223">Dioxygenase</keyword>
<name>A0A938B0R8_UNCTE</name>
<dbReference type="Proteomes" id="UP000712673">
    <property type="component" value="Unassembled WGS sequence"/>
</dbReference>
<evidence type="ECO:0000256" key="1">
    <source>
        <dbReference type="ARBA" id="ARBA00009570"/>
    </source>
</evidence>
<dbReference type="GO" id="GO:0019380">
    <property type="term" value="P:3-phenylpropionate catabolic process"/>
    <property type="evidence" value="ECO:0007669"/>
    <property type="project" value="TreeGrafter"/>
</dbReference>
<dbReference type="EC" id="1.14.12.19" evidence="3"/>
<comment type="caution">
    <text evidence="3">The sequence shown here is derived from an EMBL/GenBank/DDBJ whole genome shotgun (WGS) entry which is preliminary data.</text>
</comment>
<evidence type="ECO:0000256" key="2">
    <source>
        <dbReference type="ARBA" id="ARBA00023002"/>
    </source>
</evidence>
<reference evidence="3" key="1">
    <citation type="submission" date="2019-03" db="EMBL/GenBank/DDBJ databases">
        <title>Lake Tanganyika Metagenome-Assembled Genomes (MAGs).</title>
        <authorList>
            <person name="Tran P."/>
        </authorList>
    </citation>
    <scope>NUCLEOTIDE SEQUENCE</scope>
    <source>
        <strain evidence="3">K_DeepCast_65m_m2_066</strain>
    </source>
</reference>
<dbReference type="EMBL" id="VGLS01000256">
    <property type="protein sequence ID" value="MBM3224082.1"/>
    <property type="molecule type" value="Genomic_DNA"/>
</dbReference>
<dbReference type="PANTHER" id="PTHR41534:SF2">
    <property type="entry name" value="3-PHENYLPROPIONATE_CINNAMIC ACID DIOXYGENASE SUBUNIT BETA"/>
    <property type="match status" value="1"/>
</dbReference>
<dbReference type="InterPro" id="IPR000391">
    <property type="entry name" value="Rng_hydr_dOase-bsu"/>
</dbReference>
<dbReference type="AlphaFoldDB" id="A0A938B0R8"/>
<dbReference type="NCBIfam" id="NF007479">
    <property type="entry name" value="PRK10069.1"/>
    <property type="match status" value="1"/>
</dbReference>
<dbReference type="InterPro" id="IPR032710">
    <property type="entry name" value="NTF2-like_dom_sf"/>
</dbReference>
<comment type="similarity">
    <text evidence="1">Belongs to the bacterial ring-hydroxylating dioxygenase beta subunit family.</text>
</comment>